<evidence type="ECO:0000313" key="2">
    <source>
        <dbReference type="Proteomes" id="UP000629098"/>
    </source>
</evidence>
<dbReference type="Gene3D" id="1.20.140.160">
    <property type="match status" value="1"/>
</dbReference>
<dbReference type="RefSeq" id="WP_190835664.1">
    <property type="nucleotide sequence ID" value="NZ_CAWPPI010000098.1"/>
</dbReference>
<reference evidence="1" key="1">
    <citation type="submission" date="2020-09" db="EMBL/GenBank/DDBJ databases">
        <title>Iningainema tapete sp. nov. (Scytonemataceae, Cyanobacteria) from greenhouses in central Florida (USA) produces two types of nodularin with biosynthetic potential for microcystin-LR and anabaenopeptins.</title>
        <authorList>
            <person name="Berthold D.E."/>
            <person name="Lefler F.W."/>
            <person name="Huang I.-S."/>
            <person name="Abdulla H."/>
            <person name="Zimba P.V."/>
            <person name="Laughinghouse H.D. IV."/>
        </authorList>
    </citation>
    <scope>NUCLEOTIDE SEQUENCE</scope>
    <source>
        <strain evidence="1">BLCCT55</strain>
    </source>
</reference>
<keyword evidence="2" id="KW-1185">Reference proteome</keyword>
<dbReference type="SUPFAM" id="SSF88659">
    <property type="entry name" value="Sigma3 and sigma4 domains of RNA polymerase sigma factors"/>
    <property type="match status" value="1"/>
</dbReference>
<gene>
    <name evidence="1" type="ORF">ICL16_32215</name>
</gene>
<dbReference type="InterPro" id="IPR013324">
    <property type="entry name" value="RNA_pol_sigma_r3/r4-like"/>
</dbReference>
<organism evidence="1 2">
    <name type="scientific">Iningainema tapete BLCC-T55</name>
    <dbReference type="NCBI Taxonomy" id="2748662"/>
    <lineage>
        <taxon>Bacteria</taxon>
        <taxon>Bacillati</taxon>
        <taxon>Cyanobacteriota</taxon>
        <taxon>Cyanophyceae</taxon>
        <taxon>Nostocales</taxon>
        <taxon>Scytonemataceae</taxon>
        <taxon>Iningainema tapete</taxon>
    </lineage>
</organism>
<accession>A0A8J7C856</accession>
<name>A0A8J7C856_9CYAN</name>
<dbReference type="EMBL" id="JACXAE010000098">
    <property type="protein sequence ID" value="MBD2776594.1"/>
    <property type="molecule type" value="Genomic_DNA"/>
</dbReference>
<sequence length="380" mass="44545">MGAEVAIHPVNFFKKFDSQRSRIEYWYPTLKRYSDTKFKYILINKLQDETGLETLGQTNLGLAARSSRKRVKEALQHSGYSLAELTQYLLIWQCFQEVRNSIKLGVDKLKPEHFQEIAKLYSLQILSLEQKPKLSADESKIWLENIGKAIRQLLNPPLDSLDTYYAQLNGDVSLIDNIPAQIKVDEEMNQIVDELRNFLSHLLEELKETQEKQMLFLRYGLELKQAQVGKELRNQEQYQICRRLQQLNNYILTEIFTWANLEPSSEGLNEIEAVLCQYYSEKIDGFFARTIQFLGRQSREVLKLFYIVKLKPSEIGDKIHASEQEVKDLLQAIRQWLYSSITEQIQVEIQIQFQPQGVAEHKIHLLTENRLETILQLYLQ</sequence>
<evidence type="ECO:0000313" key="1">
    <source>
        <dbReference type="EMBL" id="MBD2776594.1"/>
    </source>
</evidence>
<dbReference type="AlphaFoldDB" id="A0A8J7C856"/>
<comment type="caution">
    <text evidence="1">The sequence shown here is derived from an EMBL/GenBank/DDBJ whole genome shotgun (WGS) entry which is preliminary data.</text>
</comment>
<dbReference type="Proteomes" id="UP000629098">
    <property type="component" value="Unassembled WGS sequence"/>
</dbReference>
<protein>
    <submittedName>
        <fullName evidence="1">Uncharacterized protein</fullName>
    </submittedName>
</protein>
<proteinExistence type="predicted"/>